<sequence length="352" mass="40840">MQVGESEQPIPQHIKEILERKCPVYWGVLFSSRGKAGRLVPVPLISLARDYRSWDDLNTAEWIPRFPPYGAVVNTNIGRKILEMSYLVYYYSPGYRDTLSKNRALAKEDISFKGDVLVMRLEFNAELERYCVQDMEADDIQHALFYIQRVLYERDLYPEQESATTVLYTNTKDQEIFHGCLLGRLHSAQCLTGELLFLYLKNNNWLRLGPTTHASSGRIHFNAQVNVLKGIFYKDKAKNGSSASWIFESDREFIMLYVNPTDITVYPPADFHPRRLPPRNAVDVLDDVDDELVKLNVVLRKHTSTVTKERTELYELTISSHDALNKYMNHVYHSLHGKKVLDNTKHHKRMLV</sequence>
<accession>A0A2H3BM44</accession>
<keyword evidence="2" id="KW-1185">Reference proteome</keyword>
<dbReference type="Proteomes" id="UP000218334">
    <property type="component" value="Unassembled WGS sequence"/>
</dbReference>
<organism evidence="1 2">
    <name type="scientific">Armillaria solidipes</name>
    <dbReference type="NCBI Taxonomy" id="1076256"/>
    <lineage>
        <taxon>Eukaryota</taxon>
        <taxon>Fungi</taxon>
        <taxon>Dikarya</taxon>
        <taxon>Basidiomycota</taxon>
        <taxon>Agaricomycotina</taxon>
        <taxon>Agaricomycetes</taxon>
        <taxon>Agaricomycetidae</taxon>
        <taxon>Agaricales</taxon>
        <taxon>Marasmiineae</taxon>
        <taxon>Physalacriaceae</taxon>
        <taxon>Armillaria</taxon>
    </lineage>
</organism>
<proteinExistence type="predicted"/>
<dbReference type="AlphaFoldDB" id="A0A2H3BM44"/>
<evidence type="ECO:0000313" key="1">
    <source>
        <dbReference type="EMBL" id="PBK65637.1"/>
    </source>
</evidence>
<evidence type="ECO:0000313" key="2">
    <source>
        <dbReference type="Proteomes" id="UP000218334"/>
    </source>
</evidence>
<reference evidence="2" key="1">
    <citation type="journal article" date="2017" name="Nat. Ecol. Evol.">
        <title>Genome expansion and lineage-specific genetic innovations in the forest pathogenic fungi Armillaria.</title>
        <authorList>
            <person name="Sipos G."/>
            <person name="Prasanna A.N."/>
            <person name="Walter M.C."/>
            <person name="O'Connor E."/>
            <person name="Balint B."/>
            <person name="Krizsan K."/>
            <person name="Kiss B."/>
            <person name="Hess J."/>
            <person name="Varga T."/>
            <person name="Slot J."/>
            <person name="Riley R."/>
            <person name="Boka B."/>
            <person name="Rigling D."/>
            <person name="Barry K."/>
            <person name="Lee J."/>
            <person name="Mihaltcheva S."/>
            <person name="LaButti K."/>
            <person name="Lipzen A."/>
            <person name="Waldron R."/>
            <person name="Moloney N.M."/>
            <person name="Sperisen C."/>
            <person name="Kredics L."/>
            <person name="Vagvoelgyi C."/>
            <person name="Patrignani A."/>
            <person name="Fitzpatrick D."/>
            <person name="Nagy I."/>
            <person name="Doyle S."/>
            <person name="Anderson J.B."/>
            <person name="Grigoriev I.V."/>
            <person name="Gueldener U."/>
            <person name="Muensterkoetter M."/>
            <person name="Nagy L.G."/>
        </authorList>
    </citation>
    <scope>NUCLEOTIDE SEQUENCE [LARGE SCALE GENOMIC DNA]</scope>
    <source>
        <strain evidence="2">28-4</strain>
    </source>
</reference>
<dbReference type="EMBL" id="KZ293444">
    <property type="protein sequence ID" value="PBK65637.1"/>
    <property type="molecule type" value="Genomic_DNA"/>
</dbReference>
<gene>
    <name evidence="1" type="ORF">ARMSODRAFT_978107</name>
</gene>
<protein>
    <submittedName>
        <fullName evidence="1">Uncharacterized protein</fullName>
    </submittedName>
</protein>
<name>A0A2H3BM44_9AGAR</name>